<dbReference type="EMBL" id="JAQQWP010000011">
    <property type="protein sequence ID" value="KAK8095316.1"/>
    <property type="molecule type" value="Genomic_DNA"/>
</dbReference>
<evidence type="ECO:0000256" key="2">
    <source>
        <dbReference type="ARBA" id="ARBA00023157"/>
    </source>
</evidence>
<dbReference type="Pfam" id="PF01083">
    <property type="entry name" value="Cutinase"/>
    <property type="match status" value="1"/>
</dbReference>
<dbReference type="GO" id="GO:0052689">
    <property type="term" value="F:carboxylic ester hydrolase activity"/>
    <property type="evidence" value="ECO:0007669"/>
    <property type="project" value="UniProtKB-ARBA"/>
</dbReference>
<dbReference type="InterPro" id="IPR000675">
    <property type="entry name" value="Cutinase/axe"/>
</dbReference>
<reference evidence="4 5" key="1">
    <citation type="submission" date="2023-01" db="EMBL/GenBank/DDBJ databases">
        <title>Analysis of 21 Apiospora genomes using comparative genomics revels a genus with tremendous synthesis potential of carbohydrate active enzymes and secondary metabolites.</title>
        <authorList>
            <person name="Sorensen T."/>
        </authorList>
    </citation>
    <scope>NUCLEOTIDE SEQUENCE [LARGE SCALE GENOMIC DNA]</scope>
    <source>
        <strain evidence="4 5">CBS 117206</strain>
    </source>
</reference>
<gene>
    <name evidence="4" type="ORF">PG999_013338</name>
</gene>
<dbReference type="SMART" id="SM01110">
    <property type="entry name" value="Cutinase"/>
    <property type="match status" value="1"/>
</dbReference>
<dbReference type="Proteomes" id="UP001392437">
    <property type="component" value="Unassembled WGS sequence"/>
</dbReference>
<evidence type="ECO:0000313" key="4">
    <source>
        <dbReference type="EMBL" id="KAK8095316.1"/>
    </source>
</evidence>
<protein>
    <submittedName>
        <fullName evidence="4">Cutinase</fullName>
    </submittedName>
</protein>
<dbReference type="SUPFAM" id="SSF53474">
    <property type="entry name" value="alpha/beta-Hydrolases"/>
    <property type="match status" value="1"/>
</dbReference>
<dbReference type="AlphaFoldDB" id="A0AAW0Q437"/>
<accession>A0AAW0Q437</accession>
<sequence length="280" mass="28688">MRFHALPTSCLALLFGSLSQAQPTANGDNYNSSSINSIFGGSKGGTGPAQAKITCPTGDGVGLIAVRGSTEDPGPGRLLAPVATNITNQMPGTTLVSVDYPARLVPNYVGSEREGVEALTALMRQYTTACPGAPMALMGYSQGAQVIADVLSNATAPVDNPAQPLSTNDIAAVLLFGDPSRVDGESFNAGSANGDGLFARPDSKALEALGDRLLSICNDGDPVCDRGINITVHLSYDETNGAEGSEFVVNRSMKAVAAKKGKTAASPLEANGKRATAWTA</sequence>
<dbReference type="PANTHER" id="PTHR33630:SF9">
    <property type="entry name" value="CUTINASE 4"/>
    <property type="match status" value="1"/>
</dbReference>
<feature type="signal peptide" evidence="3">
    <location>
        <begin position="1"/>
        <end position="21"/>
    </location>
</feature>
<comment type="caution">
    <text evidence="4">The sequence shown here is derived from an EMBL/GenBank/DDBJ whole genome shotgun (WGS) entry which is preliminary data.</text>
</comment>
<proteinExistence type="predicted"/>
<feature type="chain" id="PRO_5043497361" evidence="3">
    <location>
        <begin position="22"/>
        <end position="280"/>
    </location>
</feature>
<keyword evidence="1" id="KW-0378">Hydrolase</keyword>
<evidence type="ECO:0000256" key="1">
    <source>
        <dbReference type="ARBA" id="ARBA00022801"/>
    </source>
</evidence>
<dbReference type="Gene3D" id="3.40.50.1820">
    <property type="entry name" value="alpha/beta hydrolase"/>
    <property type="match status" value="1"/>
</dbReference>
<keyword evidence="2" id="KW-1015">Disulfide bond</keyword>
<keyword evidence="3" id="KW-0732">Signal</keyword>
<name>A0AAW0Q437_9PEZI</name>
<evidence type="ECO:0000313" key="5">
    <source>
        <dbReference type="Proteomes" id="UP001392437"/>
    </source>
</evidence>
<dbReference type="PANTHER" id="PTHR33630">
    <property type="entry name" value="CUTINASE RV1984C-RELATED-RELATED"/>
    <property type="match status" value="1"/>
</dbReference>
<evidence type="ECO:0000256" key="3">
    <source>
        <dbReference type="SAM" id="SignalP"/>
    </source>
</evidence>
<organism evidence="4 5">
    <name type="scientific">Apiospora kogelbergensis</name>
    <dbReference type="NCBI Taxonomy" id="1337665"/>
    <lineage>
        <taxon>Eukaryota</taxon>
        <taxon>Fungi</taxon>
        <taxon>Dikarya</taxon>
        <taxon>Ascomycota</taxon>
        <taxon>Pezizomycotina</taxon>
        <taxon>Sordariomycetes</taxon>
        <taxon>Xylariomycetidae</taxon>
        <taxon>Amphisphaeriales</taxon>
        <taxon>Apiosporaceae</taxon>
        <taxon>Apiospora</taxon>
    </lineage>
</organism>
<keyword evidence="5" id="KW-1185">Reference proteome</keyword>
<dbReference type="InterPro" id="IPR029058">
    <property type="entry name" value="AB_hydrolase_fold"/>
</dbReference>